<dbReference type="AlphaFoldDB" id="A0A1N6IZ95"/>
<dbReference type="PROSITE" id="PS00109">
    <property type="entry name" value="PROTEIN_KINASE_TYR"/>
    <property type="match status" value="1"/>
</dbReference>
<keyword evidence="9" id="KW-0460">Magnesium</keyword>
<evidence type="ECO:0000256" key="4">
    <source>
        <dbReference type="ARBA" id="ARBA00022679"/>
    </source>
</evidence>
<dbReference type="Pfam" id="PF01163">
    <property type="entry name" value="RIO1"/>
    <property type="match status" value="1"/>
</dbReference>
<keyword evidence="3" id="KW-0723">Serine/threonine-protein kinase</keyword>
<evidence type="ECO:0000256" key="10">
    <source>
        <dbReference type="ARBA" id="ARBA00047899"/>
    </source>
</evidence>
<evidence type="ECO:0000256" key="6">
    <source>
        <dbReference type="ARBA" id="ARBA00022741"/>
    </source>
</evidence>
<dbReference type="Proteomes" id="UP000185062">
    <property type="component" value="Unassembled WGS sequence"/>
</dbReference>
<dbReference type="STRING" id="44575.SAMN05216419_100664"/>
<dbReference type="EMBL" id="FSRO01000001">
    <property type="protein sequence ID" value="SIO37307.1"/>
    <property type="molecule type" value="Genomic_DNA"/>
</dbReference>
<dbReference type="EC" id="2.7.11.1" evidence="2"/>
<feature type="domain" description="RIO kinase" evidence="12">
    <location>
        <begin position="5"/>
        <end position="235"/>
    </location>
</feature>
<evidence type="ECO:0000256" key="1">
    <source>
        <dbReference type="ARBA" id="ARBA00009196"/>
    </source>
</evidence>
<dbReference type="InterPro" id="IPR008266">
    <property type="entry name" value="Tyr_kinase_AS"/>
</dbReference>
<evidence type="ECO:0000313" key="13">
    <source>
        <dbReference type="EMBL" id="SIO37307.1"/>
    </source>
</evidence>
<proteinExistence type="inferred from homology"/>
<dbReference type="NCBIfam" id="NF041645">
    <property type="entry name" value="prot_kin_PA4780"/>
    <property type="match status" value="1"/>
</dbReference>
<evidence type="ECO:0000259" key="12">
    <source>
        <dbReference type="SMART" id="SM00090"/>
    </source>
</evidence>
<evidence type="ECO:0000256" key="11">
    <source>
        <dbReference type="ARBA" id="ARBA00048679"/>
    </source>
</evidence>
<dbReference type="GO" id="GO:0004674">
    <property type="term" value="F:protein serine/threonine kinase activity"/>
    <property type="evidence" value="ECO:0007669"/>
    <property type="project" value="UniProtKB-KW"/>
</dbReference>
<comment type="catalytic activity">
    <reaction evidence="11">
        <text>L-seryl-[protein] + ATP = O-phospho-L-seryl-[protein] + ADP + H(+)</text>
        <dbReference type="Rhea" id="RHEA:17989"/>
        <dbReference type="Rhea" id="RHEA-COMP:9863"/>
        <dbReference type="Rhea" id="RHEA-COMP:11604"/>
        <dbReference type="ChEBI" id="CHEBI:15378"/>
        <dbReference type="ChEBI" id="CHEBI:29999"/>
        <dbReference type="ChEBI" id="CHEBI:30616"/>
        <dbReference type="ChEBI" id="CHEBI:83421"/>
        <dbReference type="ChEBI" id="CHEBI:456216"/>
        <dbReference type="EC" id="2.7.11.1"/>
    </reaction>
</comment>
<keyword evidence="6" id="KW-0547">Nucleotide-binding</keyword>
<evidence type="ECO:0000256" key="7">
    <source>
        <dbReference type="ARBA" id="ARBA00022777"/>
    </source>
</evidence>
<comment type="similarity">
    <text evidence="1">Belongs to the protein kinase superfamily. RIO-type Ser/Thr kinase family.</text>
</comment>
<dbReference type="SMART" id="SM00090">
    <property type="entry name" value="RIO"/>
    <property type="match status" value="1"/>
</dbReference>
<keyword evidence="14" id="KW-1185">Reference proteome</keyword>
<name>A0A1N6IZ95_9PROT</name>
<dbReference type="InterPro" id="IPR000687">
    <property type="entry name" value="RIO_kinase"/>
</dbReference>
<protein>
    <recommendedName>
        <fullName evidence="2">non-specific serine/threonine protein kinase</fullName>
        <ecNumber evidence="2">2.7.11.1</ecNumber>
    </recommendedName>
</protein>
<dbReference type="InterPro" id="IPR018934">
    <property type="entry name" value="RIO_dom"/>
</dbReference>
<dbReference type="SUPFAM" id="SSF56112">
    <property type="entry name" value="Protein kinase-like (PK-like)"/>
    <property type="match status" value="1"/>
</dbReference>
<sequence>MKIPKRIEPLVEEGLIDAVLCQLMSGKEAMIYMVRSGKNMRCAKVYKESNKRNFHQSIDYTEGRKVKNSRRVRAMERGSRYGRKAQEEAWQSTEVDMLCRLAAVGVRVPRFYNFFEGVLLMELITDGQGNIAPRLNDVKLTAEQARTYYHQLIDQVVRMLCAGVIHGDLSKYNVLLGRDGPVLMDFPQAVNAVSHHNAHNLLKRDVDNLTAYFSQFAPELADTDYGAEIWSYYKRGKLHPGVDLTGHIEHSDKPVNIDRILQMINAVLKKQAAWQRYKEERWTSPYSQC</sequence>
<dbReference type="InterPro" id="IPR048148">
    <property type="entry name" value="Prot_kin_PA4780"/>
</dbReference>
<keyword evidence="7 13" id="KW-0418">Kinase</keyword>
<dbReference type="InterPro" id="IPR011009">
    <property type="entry name" value="Kinase-like_dom_sf"/>
</dbReference>
<evidence type="ECO:0000256" key="8">
    <source>
        <dbReference type="ARBA" id="ARBA00022840"/>
    </source>
</evidence>
<evidence type="ECO:0000313" key="14">
    <source>
        <dbReference type="Proteomes" id="UP000185062"/>
    </source>
</evidence>
<dbReference type="eggNOG" id="COG1718">
    <property type="taxonomic scope" value="Bacteria"/>
</dbReference>
<accession>A0A1N6IZ95</accession>
<dbReference type="Gene3D" id="3.30.200.20">
    <property type="entry name" value="Phosphorylase Kinase, domain 1"/>
    <property type="match status" value="1"/>
</dbReference>
<comment type="catalytic activity">
    <reaction evidence="10">
        <text>L-threonyl-[protein] + ATP = O-phospho-L-threonyl-[protein] + ADP + H(+)</text>
        <dbReference type="Rhea" id="RHEA:46608"/>
        <dbReference type="Rhea" id="RHEA-COMP:11060"/>
        <dbReference type="Rhea" id="RHEA-COMP:11605"/>
        <dbReference type="ChEBI" id="CHEBI:15378"/>
        <dbReference type="ChEBI" id="CHEBI:30013"/>
        <dbReference type="ChEBI" id="CHEBI:30616"/>
        <dbReference type="ChEBI" id="CHEBI:61977"/>
        <dbReference type="ChEBI" id="CHEBI:456216"/>
        <dbReference type="EC" id="2.7.11.1"/>
    </reaction>
</comment>
<dbReference type="RefSeq" id="WP_028460956.1">
    <property type="nucleotide sequence ID" value="NZ_FSRO01000001.1"/>
</dbReference>
<gene>
    <name evidence="13" type="ORF">SAMN02743940_2189</name>
</gene>
<reference evidence="13 14" key="1">
    <citation type="submission" date="2016-12" db="EMBL/GenBank/DDBJ databases">
        <authorList>
            <person name="Song W.-J."/>
            <person name="Kurnit D.M."/>
        </authorList>
    </citation>
    <scope>NUCLEOTIDE SEQUENCE [LARGE SCALE GENOMIC DNA]</scope>
    <source>
        <strain evidence="13 14">ATCC 49181</strain>
    </source>
</reference>
<dbReference type="Gene3D" id="1.10.510.10">
    <property type="entry name" value="Transferase(Phosphotransferase) domain 1"/>
    <property type="match status" value="1"/>
</dbReference>
<dbReference type="InterPro" id="IPR051272">
    <property type="entry name" value="RIO-type_Ser/Thr_kinase"/>
</dbReference>
<evidence type="ECO:0000256" key="2">
    <source>
        <dbReference type="ARBA" id="ARBA00012513"/>
    </source>
</evidence>
<keyword evidence="4" id="KW-0808">Transferase</keyword>
<evidence type="ECO:0000256" key="3">
    <source>
        <dbReference type="ARBA" id="ARBA00022527"/>
    </source>
</evidence>
<organism evidence="13 14">
    <name type="scientific">Nitrosomonas cryotolerans ATCC 49181</name>
    <dbReference type="NCBI Taxonomy" id="1131553"/>
    <lineage>
        <taxon>Bacteria</taxon>
        <taxon>Pseudomonadati</taxon>
        <taxon>Pseudomonadota</taxon>
        <taxon>Betaproteobacteria</taxon>
        <taxon>Nitrosomonadales</taxon>
        <taxon>Nitrosomonadaceae</taxon>
        <taxon>Nitrosomonas</taxon>
    </lineage>
</organism>
<dbReference type="PANTHER" id="PTHR45723">
    <property type="entry name" value="SERINE/THREONINE-PROTEIN KINASE RIO1"/>
    <property type="match status" value="1"/>
</dbReference>
<keyword evidence="8" id="KW-0067">ATP-binding</keyword>
<keyword evidence="5" id="KW-0479">Metal-binding</keyword>
<evidence type="ECO:0000256" key="5">
    <source>
        <dbReference type="ARBA" id="ARBA00022723"/>
    </source>
</evidence>
<dbReference type="GO" id="GO:0046872">
    <property type="term" value="F:metal ion binding"/>
    <property type="evidence" value="ECO:0007669"/>
    <property type="project" value="UniProtKB-KW"/>
</dbReference>
<dbReference type="GO" id="GO:0005524">
    <property type="term" value="F:ATP binding"/>
    <property type="evidence" value="ECO:0007669"/>
    <property type="project" value="UniProtKB-KW"/>
</dbReference>
<evidence type="ECO:0000256" key="9">
    <source>
        <dbReference type="ARBA" id="ARBA00022842"/>
    </source>
</evidence>